<dbReference type="EMBL" id="DUZY01000003">
    <property type="protein sequence ID" value="DAD30489.1"/>
    <property type="molecule type" value="Genomic_DNA"/>
</dbReference>
<proteinExistence type="predicted"/>
<accession>A0A822YGU5</accession>
<sequence>MGGITINPNIKETKIWKAKEKFGTTSSARRTLFTEDTYETLKQQKKIPGMMRRERSMKMMTCWEKKERRNRWRGF</sequence>
<name>A0A822YGU5_NELNU</name>
<evidence type="ECO:0000313" key="2">
    <source>
        <dbReference type="Proteomes" id="UP000607653"/>
    </source>
</evidence>
<comment type="caution">
    <text evidence="1">The sequence shown here is derived from an EMBL/GenBank/DDBJ whole genome shotgun (WGS) entry which is preliminary data.</text>
</comment>
<dbReference type="AlphaFoldDB" id="A0A822YGU5"/>
<dbReference type="Proteomes" id="UP000607653">
    <property type="component" value="Unassembled WGS sequence"/>
</dbReference>
<keyword evidence="2" id="KW-1185">Reference proteome</keyword>
<reference evidence="1 2" key="1">
    <citation type="journal article" date="2020" name="Mol. Biol. Evol.">
        <title>Distinct Expression and Methylation Patterns for Genes with Different Fates following a Single Whole-Genome Duplication in Flowering Plants.</title>
        <authorList>
            <person name="Shi T."/>
            <person name="Rahmani R.S."/>
            <person name="Gugger P.F."/>
            <person name="Wang M."/>
            <person name="Li H."/>
            <person name="Zhang Y."/>
            <person name="Li Z."/>
            <person name="Wang Q."/>
            <person name="Van de Peer Y."/>
            <person name="Marchal K."/>
            <person name="Chen J."/>
        </authorList>
    </citation>
    <scope>NUCLEOTIDE SEQUENCE [LARGE SCALE GENOMIC DNA]</scope>
    <source>
        <tissue evidence="1">Leaf</tissue>
    </source>
</reference>
<protein>
    <submittedName>
        <fullName evidence="1">Uncharacterized protein</fullName>
    </submittedName>
</protein>
<organism evidence="1 2">
    <name type="scientific">Nelumbo nucifera</name>
    <name type="common">Sacred lotus</name>
    <dbReference type="NCBI Taxonomy" id="4432"/>
    <lineage>
        <taxon>Eukaryota</taxon>
        <taxon>Viridiplantae</taxon>
        <taxon>Streptophyta</taxon>
        <taxon>Embryophyta</taxon>
        <taxon>Tracheophyta</taxon>
        <taxon>Spermatophyta</taxon>
        <taxon>Magnoliopsida</taxon>
        <taxon>Proteales</taxon>
        <taxon>Nelumbonaceae</taxon>
        <taxon>Nelumbo</taxon>
    </lineage>
</organism>
<evidence type="ECO:0000313" key="1">
    <source>
        <dbReference type="EMBL" id="DAD30489.1"/>
    </source>
</evidence>
<gene>
    <name evidence="1" type="ORF">HUJ06_009340</name>
</gene>